<dbReference type="InterPro" id="IPR013249">
    <property type="entry name" value="RNA_pol_sigma70_r4_t2"/>
</dbReference>
<evidence type="ECO:0000256" key="1">
    <source>
        <dbReference type="ARBA" id="ARBA00010641"/>
    </source>
</evidence>
<dbReference type="PANTHER" id="PTHR43133">
    <property type="entry name" value="RNA POLYMERASE ECF-TYPE SIGMA FACTO"/>
    <property type="match status" value="1"/>
</dbReference>
<dbReference type="STRING" id="1605367.AFM12_17635"/>
<accession>A0A0P7BIS9</accession>
<evidence type="ECO:0000256" key="3">
    <source>
        <dbReference type="ARBA" id="ARBA00023082"/>
    </source>
</evidence>
<dbReference type="GO" id="GO:0016987">
    <property type="term" value="F:sigma factor activity"/>
    <property type="evidence" value="ECO:0007669"/>
    <property type="project" value="UniProtKB-KW"/>
</dbReference>
<dbReference type="InterPro" id="IPR013325">
    <property type="entry name" value="RNA_pol_sigma_r2"/>
</dbReference>
<organism evidence="7 8">
    <name type="scientific">Jiulongibacter sediminis</name>
    <dbReference type="NCBI Taxonomy" id="1605367"/>
    <lineage>
        <taxon>Bacteria</taxon>
        <taxon>Pseudomonadati</taxon>
        <taxon>Bacteroidota</taxon>
        <taxon>Cytophagia</taxon>
        <taxon>Cytophagales</taxon>
        <taxon>Leadbetterellaceae</taxon>
        <taxon>Jiulongibacter</taxon>
    </lineage>
</organism>
<feature type="domain" description="RNA polymerase sigma factor 70 region 4 type 2" evidence="6">
    <location>
        <begin position="131"/>
        <end position="178"/>
    </location>
</feature>
<evidence type="ECO:0000256" key="4">
    <source>
        <dbReference type="ARBA" id="ARBA00023163"/>
    </source>
</evidence>
<dbReference type="InterPro" id="IPR036388">
    <property type="entry name" value="WH-like_DNA-bd_sf"/>
</dbReference>
<evidence type="ECO:0000259" key="6">
    <source>
        <dbReference type="Pfam" id="PF08281"/>
    </source>
</evidence>
<evidence type="ECO:0000259" key="5">
    <source>
        <dbReference type="Pfam" id="PF04542"/>
    </source>
</evidence>
<dbReference type="SUPFAM" id="SSF88659">
    <property type="entry name" value="Sigma3 and sigma4 domains of RNA polymerase sigma factors"/>
    <property type="match status" value="1"/>
</dbReference>
<dbReference type="InterPro" id="IPR014284">
    <property type="entry name" value="RNA_pol_sigma-70_dom"/>
</dbReference>
<dbReference type="CDD" id="cd06171">
    <property type="entry name" value="Sigma70_r4"/>
    <property type="match status" value="1"/>
</dbReference>
<dbReference type="OrthoDB" id="9780326at2"/>
<dbReference type="EMBL" id="LGTQ01000013">
    <property type="protein sequence ID" value="KPM47045.1"/>
    <property type="molecule type" value="Genomic_DNA"/>
</dbReference>
<dbReference type="InterPro" id="IPR013324">
    <property type="entry name" value="RNA_pol_sigma_r3/r4-like"/>
</dbReference>
<dbReference type="GO" id="GO:0003677">
    <property type="term" value="F:DNA binding"/>
    <property type="evidence" value="ECO:0007669"/>
    <property type="project" value="InterPro"/>
</dbReference>
<evidence type="ECO:0000313" key="8">
    <source>
        <dbReference type="Proteomes" id="UP000050454"/>
    </source>
</evidence>
<dbReference type="Proteomes" id="UP000050454">
    <property type="component" value="Unassembled WGS sequence"/>
</dbReference>
<keyword evidence="4" id="KW-0804">Transcription</keyword>
<evidence type="ECO:0000313" key="7">
    <source>
        <dbReference type="EMBL" id="KPM47045.1"/>
    </source>
</evidence>
<dbReference type="RefSeq" id="WP_055151108.1">
    <property type="nucleotide sequence ID" value="NZ_JXSZ01000013.1"/>
</dbReference>
<evidence type="ECO:0000256" key="2">
    <source>
        <dbReference type="ARBA" id="ARBA00023015"/>
    </source>
</evidence>
<comment type="similarity">
    <text evidence="1">Belongs to the sigma-70 factor family. ECF subfamily.</text>
</comment>
<dbReference type="InterPro" id="IPR007627">
    <property type="entry name" value="RNA_pol_sigma70_r2"/>
</dbReference>
<dbReference type="Pfam" id="PF08281">
    <property type="entry name" value="Sigma70_r4_2"/>
    <property type="match status" value="1"/>
</dbReference>
<dbReference type="Pfam" id="PF04542">
    <property type="entry name" value="Sigma70_r2"/>
    <property type="match status" value="1"/>
</dbReference>
<gene>
    <name evidence="7" type="ORF">AFM12_17635</name>
</gene>
<feature type="domain" description="RNA polymerase sigma-70 region 2" evidence="5">
    <location>
        <begin position="21"/>
        <end position="87"/>
    </location>
</feature>
<name>A0A0P7BIS9_9BACT</name>
<protein>
    <submittedName>
        <fullName evidence="7">RNA polymerase sigma-70 factor</fullName>
    </submittedName>
</protein>
<reference evidence="7 8" key="1">
    <citation type="submission" date="2015-07" db="EMBL/GenBank/DDBJ databases">
        <title>The draft genome sequence of Leadbetterella sp. JN14-9.</title>
        <authorList>
            <person name="Liu Y."/>
            <person name="Du J."/>
            <person name="Shao Z."/>
        </authorList>
    </citation>
    <scope>NUCLEOTIDE SEQUENCE [LARGE SCALE GENOMIC DNA]</scope>
    <source>
        <strain evidence="7 8">JN14-9</strain>
    </source>
</reference>
<sequence>MTERELILAIKNGQETAFRELVEMYQHRVYNTVLGIIQNRLEAEDICQEVFMEVYAGAKSFRGDSKVSTWIYRIASNKSLEFLRKNKAQKRFAFVRSLFGKNDELEVQPSHFEHPGVQLENKERAAVLFGAIEKLADNQRVAYSLHHLEGLSYQEITEVMDLSKSSVESLLFRAKQNLRKLLKEFYEQDHE</sequence>
<dbReference type="InterPro" id="IPR039425">
    <property type="entry name" value="RNA_pol_sigma-70-like"/>
</dbReference>
<proteinExistence type="inferred from homology"/>
<keyword evidence="8" id="KW-1185">Reference proteome</keyword>
<dbReference type="PANTHER" id="PTHR43133:SF51">
    <property type="entry name" value="RNA POLYMERASE SIGMA FACTOR"/>
    <property type="match status" value="1"/>
</dbReference>
<dbReference type="SUPFAM" id="SSF88946">
    <property type="entry name" value="Sigma2 domain of RNA polymerase sigma factors"/>
    <property type="match status" value="1"/>
</dbReference>
<dbReference type="Gene3D" id="1.10.1740.10">
    <property type="match status" value="1"/>
</dbReference>
<keyword evidence="2" id="KW-0805">Transcription regulation</keyword>
<dbReference type="NCBIfam" id="TIGR02937">
    <property type="entry name" value="sigma70-ECF"/>
    <property type="match status" value="1"/>
</dbReference>
<dbReference type="AlphaFoldDB" id="A0A0P7BIS9"/>
<comment type="caution">
    <text evidence="7">The sequence shown here is derived from an EMBL/GenBank/DDBJ whole genome shotgun (WGS) entry which is preliminary data.</text>
</comment>
<dbReference type="GO" id="GO:0006352">
    <property type="term" value="P:DNA-templated transcription initiation"/>
    <property type="evidence" value="ECO:0007669"/>
    <property type="project" value="InterPro"/>
</dbReference>
<keyword evidence="3" id="KW-0731">Sigma factor</keyword>
<dbReference type="Gene3D" id="1.10.10.10">
    <property type="entry name" value="Winged helix-like DNA-binding domain superfamily/Winged helix DNA-binding domain"/>
    <property type="match status" value="1"/>
</dbReference>